<feature type="domain" description="DNA/pantothenate metabolism flavoprotein C-terminal" evidence="6">
    <location>
        <begin position="190"/>
        <end position="399"/>
    </location>
</feature>
<sequence>MVNGKHIVLAVTGGIAAYKACALTSKLVQAGAEVKVMMSESAKEFVNPNTFQALSRNPVYDWTFHEPDPSKIAHIDLADWADLVVVAPATANVIGKLANGIADDMITTTLLATKADVYLAPAMNVNMYNHSAVQKNMQTLKDFGYSFIEGEAGYLACGWTGKGRMAEPEVIADMINRVFEERDTNSINELKGKHVVITAGPTQERIDPVRYFTNHSTGKMGYAVAAAAKRAGAEVTLVSGPTNLPRPAGVDVIKVISAEEMYQAVMSVYDSADIVIKSAAVADYRPKETFEQKRKKSPGEWSVEMERTRDILKTLGEKKANQILVGFAAESENVEEYAKQKLLKKNLDLIVANNITTPGAGFGSDTNIVTILSKDGEVKNYEQQTKDAVAKQILTDIIDYIERNRNE</sequence>
<feature type="region of interest" description="Phosphopantothenate--cysteine ligase" evidence="3">
    <location>
        <begin position="195"/>
        <end position="407"/>
    </location>
</feature>
<protein>
    <recommendedName>
        <fullName evidence="3">Coenzyme A biosynthesis bifunctional protein CoaBC</fullName>
    </recommendedName>
    <alternativeName>
        <fullName evidence="3">DNA/pantothenate metabolism flavoprotein</fullName>
    </alternativeName>
    <alternativeName>
        <fullName evidence="3">Phosphopantothenoylcysteine synthetase/decarboxylase</fullName>
        <shortName evidence="3">PPCS-PPCDC</shortName>
    </alternativeName>
    <domain>
        <recommendedName>
            <fullName evidence="3">Phosphopantothenoylcysteine decarboxylase</fullName>
            <shortName evidence="3">PPC decarboxylase</shortName>
            <shortName evidence="3">PPC-DC</shortName>
            <ecNumber evidence="3">4.1.1.36</ecNumber>
        </recommendedName>
        <alternativeName>
            <fullName evidence="3">CoaC</fullName>
        </alternativeName>
    </domain>
    <domain>
        <recommendedName>
            <fullName evidence="3">Phosphopantothenate--cysteine ligase</fullName>
            <ecNumber evidence="3">6.3.2.5</ecNumber>
        </recommendedName>
        <alternativeName>
            <fullName evidence="3">CoaB</fullName>
        </alternativeName>
        <alternativeName>
            <fullName evidence="3">Phosphopantothenoylcysteine synthetase</fullName>
            <shortName evidence="3">PPC synthetase</shortName>
            <shortName evidence="3">PPC-S</shortName>
        </alternativeName>
    </domain>
</protein>
<dbReference type="NCBIfam" id="TIGR00521">
    <property type="entry name" value="coaBC_dfp"/>
    <property type="match status" value="1"/>
</dbReference>
<dbReference type="PANTHER" id="PTHR14359">
    <property type="entry name" value="HOMO-OLIGOMERIC FLAVIN CONTAINING CYS DECARBOXYLASE FAMILY"/>
    <property type="match status" value="1"/>
</dbReference>
<comment type="pathway">
    <text evidence="3 4">Cofactor biosynthesis; coenzyme A biosynthesis; CoA from (R)-pantothenate: step 3/5.</text>
</comment>
<proteinExistence type="inferred from homology"/>
<evidence type="ECO:0000256" key="3">
    <source>
        <dbReference type="HAMAP-Rule" id="MF_02225"/>
    </source>
</evidence>
<accession>A0AAJ2NMY8</accession>
<feature type="domain" description="Flavoprotein" evidence="5">
    <location>
        <begin position="5"/>
        <end position="175"/>
    </location>
</feature>
<dbReference type="EC" id="4.1.1.36" evidence="3"/>
<feature type="binding site" evidence="3">
    <location>
        <position position="283"/>
    </location>
    <ligand>
        <name>CTP</name>
        <dbReference type="ChEBI" id="CHEBI:37563"/>
    </ligand>
</feature>
<evidence type="ECO:0000313" key="8">
    <source>
        <dbReference type="Proteomes" id="UP001285636"/>
    </source>
</evidence>
<keyword evidence="3" id="KW-0479">Metal-binding</keyword>
<dbReference type="GO" id="GO:0010181">
    <property type="term" value="F:FMN binding"/>
    <property type="evidence" value="ECO:0007669"/>
    <property type="project" value="UniProtKB-UniRule"/>
</dbReference>
<dbReference type="GO" id="GO:0046872">
    <property type="term" value="F:metal ion binding"/>
    <property type="evidence" value="ECO:0007669"/>
    <property type="project" value="UniProtKB-KW"/>
</dbReference>
<dbReference type="InterPro" id="IPR003382">
    <property type="entry name" value="Flavoprotein"/>
</dbReference>
<dbReference type="GO" id="GO:0004632">
    <property type="term" value="F:phosphopantothenate--cysteine ligase activity"/>
    <property type="evidence" value="ECO:0007669"/>
    <property type="project" value="UniProtKB-UniRule"/>
</dbReference>
<dbReference type="GO" id="GO:0004633">
    <property type="term" value="F:phosphopantothenoylcysteine decarboxylase activity"/>
    <property type="evidence" value="ECO:0007669"/>
    <property type="project" value="UniProtKB-UniRule"/>
</dbReference>
<evidence type="ECO:0000313" key="7">
    <source>
        <dbReference type="EMBL" id="MDV2885328.1"/>
    </source>
</evidence>
<comment type="caution">
    <text evidence="3">Lacks conserved residue(s) required for the propagation of feature annotation.</text>
</comment>
<comment type="catalytic activity">
    <reaction evidence="3 4">
        <text>(R)-4'-phosphopantothenate + L-cysteine + CTP = N-[(R)-4-phosphopantothenoyl]-L-cysteine + CMP + diphosphate + H(+)</text>
        <dbReference type="Rhea" id="RHEA:19397"/>
        <dbReference type="ChEBI" id="CHEBI:10986"/>
        <dbReference type="ChEBI" id="CHEBI:15378"/>
        <dbReference type="ChEBI" id="CHEBI:33019"/>
        <dbReference type="ChEBI" id="CHEBI:35235"/>
        <dbReference type="ChEBI" id="CHEBI:37563"/>
        <dbReference type="ChEBI" id="CHEBI:59458"/>
        <dbReference type="ChEBI" id="CHEBI:60377"/>
        <dbReference type="EC" id="6.3.2.5"/>
    </reaction>
</comment>
<keyword evidence="3" id="KW-0460">Magnesium</keyword>
<feature type="active site" description="Proton donor" evidence="3">
    <location>
        <position position="157"/>
    </location>
</feature>
<gene>
    <name evidence="3 7" type="primary">coaBC</name>
    <name evidence="7" type="ORF">RYX45_09040</name>
</gene>
<feature type="binding site" evidence="3">
    <location>
        <position position="341"/>
    </location>
    <ligand>
        <name>CTP</name>
        <dbReference type="ChEBI" id="CHEBI:37563"/>
    </ligand>
</feature>
<keyword evidence="3 4" id="KW-0285">Flavoprotein</keyword>
<dbReference type="RefSeq" id="WP_289234658.1">
    <property type="nucleotide sequence ID" value="NZ_CP117835.1"/>
</dbReference>
<keyword evidence="3 4" id="KW-0288">FMN</keyword>
<dbReference type="Pfam" id="PF02441">
    <property type="entry name" value="Flavoprotein"/>
    <property type="match status" value="1"/>
</dbReference>
<dbReference type="GO" id="GO:0071513">
    <property type="term" value="C:phosphopantothenoylcysteine decarboxylase complex"/>
    <property type="evidence" value="ECO:0007669"/>
    <property type="project" value="TreeGrafter"/>
</dbReference>
<dbReference type="GO" id="GO:0015941">
    <property type="term" value="P:pantothenate catabolic process"/>
    <property type="evidence" value="ECO:0007669"/>
    <property type="project" value="InterPro"/>
</dbReference>
<evidence type="ECO:0000259" key="6">
    <source>
        <dbReference type="Pfam" id="PF04127"/>
    </source>
</evidence>
<dbReference type="InterPro" id="IPR035929">
    <property type="entry name" value="CoaB-like_sf"/>
</dbReference>
<evidence type="ECO:0000259" key="5">
    <source>
        <dbReference type="Pfam" id="PF02441"/>
    </source>
</evidence>
<dbReference type="InterPro" id="IPR036551">
    <property type="entry name" value="Flavin_trans-like"/>
</dbReference>
<comment type="similarity">
    <text evidence="3 4">In the C-terminal section; belongs to the PPC synthetase family.</text>
</comment>
<feature type="binding site" evidence="3">
    <location>
        <position position="327"/>
    </location>
    <ligand>
        <name>CTP</name>
        <dbReference type="ChEBI" id="CHEBI:37563"/>
    </ligand>
</feature>
<dbReference type="Gene3D" id="3.40.50.1950">
    <property type="entry name" value="Flavin prenyltransferase-like"/>
    <property type="match status" value="1"/>
</dbReference>
<dbReference type="PANTHER" id="PTHR14359:SF6">
    <property type="entry name" value="PHOSPHOPANTOTHENOYLCYSTEINE DECARBOXYLASE"/>
    <property type="match status" value="1"/>
</dbReference>
<dbReference type="EMBL" id="JAWJAY010000001">
    <property type="protein sequence ID" value="MDV2885328.1"/>
    <property type="molecule type" value="Genomic_DNA"/>
</dbReference>
<feature type="binding site" evidence="3">
    <location>
        <position position="293"/>
    </location>
    <ligand>
        <name>CTP</name>
        <dbReference type="ChEBI" id="CHEBI:37563"/>
    </ligand>
</feature>
<evidence type="ECO:0000256" key="4">
    <source>
        <dbReference type="RuleBase" id="RU364078"/>
    </source>
</evidence>
<reference evidence="7" key="1">
    <citation type="submission" date="2023-10" db="EMBL/GenBank/DDBJ databases">
        <title>Screening of Alkalihalophilus pseudofirmusBZ-TG-HK211 and Its Alleviation of Salt Stress on Rapeseed Growth.</title>
        <authorList>
            <person name="Zhao B."/>
            <person name="Guo T."/>
        </authorList>
    </citation>
    <scope>NUCLEOTIDE SEQUENCE</scope>
    <source>
        <strain evidence="7">BZ-TG-HK211</strain>
    </source>
</reference>
<dbReference type="EC" id="6.3.2.5" evidence="3"/>
<keyword evidence="1 3" id="KW-0210">Decarboxylase</keyword>
<feature type="region of interest" description="Phosphopantothenoylcysteine decarboxylase" evidence="3">
    <location>
        <begin position="1"/>
        <end position="194"/>
    </location>
</feature>
<dbReference type="SUPFAM" id="SSF102645">
    <property type="entry name" value="CoaB-like"/>
    <property type="match status" value="1"/>
</dbReference>
<comment type="function">
    <text evidence="3">Catalyzes two sequential steps in the biosynthesis of coenzyme A. In the first step cysteine is conjugated to 4'-phosphopantothenate to form 4-phosphopantothenoylcysteine. In the second step the latter compound is decarboxylated to form 4'-phosphopantotheine.</text>
</comment>
<dbReference type="Pfam" id="PF04127">
    <property type="entry name" value="DFP"/>
    <property type="match status" value="1"/>
</dbReference>
<comment type="cofactor">
    <cofactor evidence="3">
        <name>Mg(2+)</name>
        <dbReference type="ChEBI" id="CHEBI:18420"/>
    </cofactor>
</comment>
<dbReference type="AlphaFoldDB" id="A0AAJ2NMY8"/>
<feature type="binding site" evidence="3">
    <location>
        <position position="345"/>
    </location>
    <ligand>
        <name>CTP</name>
        <dbReference type="ChEBI" id="CHEBI:37563"/>
    </ligand>
</feature>
<comment type="caution">
    <text evidence="7">The sequence shown here is derived from an EMBL/GenBank/DDBJ whole genome shotgun (WGS) entry which is preliminary data.</text>
</comment>
<name>A0AAJ2NMY8_ALKPS</name>
<comment type="function">
    <text evidence="4">Catalyzes two steps in the biosynthesis of coenzyme A. In the first step cysteine is conjugated to 4'-phosphopantothenate to form 4-phosphopantothenoylcysteine, in the latter compound is decarboxylated to form 4'-phosphopantotheine.</text>
</comment>
<dbReference type="InterPro" id="IPR007085">
    <property type="entry name" value="DNA/pantothenate-metab_flavo_C"/>
</dbReference>
<dbReference type="SUPFAM" id="SSF52507">
    <property type="entry name" value="Homo-oligomeric flavin-containing Cys decarboxylases, HFCD"/>
    <property type="match status" value="1"/>
</dbReference>
<comment type="pathway">
    <text evidence="3 4">Cofactor biosynthesis; coenzyme A biosynthesis; CoA from (R)-pantothenate: step 2/5.</text>
</comment>
<keyword evidence="3" id="KW-0511">Multifunctional enzyme</keyword>
<dbReference type="InterPro" id="IPR005252">
    <property type="entry name" value="CoaBC"/>
</dbReference>
<keyword evidence="2 3" id="KW-0456">Lyase</keyword>
<evidence type="ECO:0000256" key="2">
    <source>
        <dbReference type="ARBA" id="ARBA00023239"/>
    </source>
</evidence>
<dbReference type="Proteomes" id="UP001285636">
    <property type="component" value="Unassembled WGS sequence"/>
</dbReference>
<comment type="catalytic activity">
    <reaction evidence="3 4">
        <text>N-[(R)-4-phosphopantothenoyl]-L-cysteine + H(+) = (R)-4'-phosphopantetheine + CO2</text>
        <dbReference type="Rhea" id="RHEA:16793"/>
        <dbReference type="ChEBI" id="CHEBI:15378"/>
        <dbReference type="ChEBI" id="CHEBI:16526"/>
        <dbReference type="ChEBI" id="CHEBI:59458"/>
        <dbReference type="ChEBI" id="CHEBI:61723"/>
        <dbReference type="EC" id="4.1.1.36"/>
    </reaction>
</comment>
<comment type="cofactor">
    <cofactor evidence="3">
        <name>FMN</name>
        <dbReference type="ChEBI" id="CHEBI:58210"/>
    </cofactor>
    <text evidence="3">Binds 1 FMN per subunit.</text>
</comment>
<evidence type="ECO:0000256" key="1">
    <source>
        <dbReference type="ARBA" id="ARBA00022793"/>
    </source>
</evidence>
<keyword evidence="3 4" id="KW-0436">Ligase</keyword>
<dbReference type="GO" id="GO:0015937">
    <property type="term" value="P:coenzyme A biosynthetic process"/>
    <property type="evidence" value="ECO:0007669"/>
    <property type="project" value="UniProtKB-UniRule"/>
</dbReference>
<dbReference type="Gene3D" id="3.40.50.10300">
    <property type="entry name" value="CoaB-like"/>
    <property type="match status" value="1"/>
</dbReference>
<organism evidence="7 8">
    <name type="scientific">Alkalihalophilus pseudofirmus</name>
    <name type="common">Bacillus pseudofirmus</name>
    <dbReference type="NCBI Taxonomy" id="79885"/>
    <lineage>
        <taxon>Bacteria</taxon>
        <taxon>Bacillati</taxon>
        <taxon>Bacillota</taxon>
        <taxon>Bacilli</taxon>
        <taxon>Bacillales</taxon>
        <taxon>Bacillaceae</taxon>
        <taxon>Alkalihalophilus</taxon>
    </lineage>
</organism>
<dbReference type="HAMAP" id="MF_02225">
    <property type="entry name" value="CoaBC"/>
    <property type="match status" value="1"/>
</dbReference>
<comment type="similarity">
    <text evidence="3 4">In the N-terminal section; belongs to the HFCD (homo-oligomeric flavin containing Cys decarboxylase) superfamily.</text>
</comment>